<sequence>MADLLQNKKVFFDYEILEKFEAGLELRGFEVKALRNKLGSILGARVIIRGGEAFVVGMEIPPYQPANTPKEYEPQRTRKLLLKKSEIKYLSGKGEERGLTIVPIRVYIKGRMLKTEVGIAKGKKKYDKREKIKKRESKRKIERELKTAYN</sequence>
<dbReference type="NCBIfam" id="NF003843">
    <property type="entry name" value="PRK05422.1"/>
    <property type="match status" value="1"/>
</dbReference>
<dbReference type="InterPro" id="IPR023620">
    <property type="entry name" value="SmpB"/>
</dbReference>
<dbReference type="EMBL" id="MHMR01000026">
    <property type="protein sequence ID" value="OGZ30166.1"/>
    <property type="molecule type" value="Genomic_DNA"/>
</dbReference>
<dbReference type="Pfam" id="PF01668">
    <property type="entry name" value="SmpB"/>
    <property type="match status" value="1"/>
</dbReference>
<dbReference type="AlphaFoldDB" id="A0A1G2EWI5"/>
<dbReference type="GO" id="GO:0003723">
    <property type="term" value="F:RNA binding"/>
    <property type="evidence" value="ECO:0007669"/>
    <property type="project" value="UniProtKB-UniRule"/>
</dbReference>
<dbReference type="HAMAP" id="MF_00023">
    <property type="entry name" value="SmpB"/>
    <property type="match status" value="1"/>
</dbReference>
<proteinExistence type="inferred from homology"/>
<dbReference type="GO" id="GO:0070930">
    <property type="term" value="P:trans-translation-dependent protein tagging"/>
    <property type="evidence" value="ECO:0007669"/>
    <property type="project" value="TreeGrafter"/>
</dbReference>
<feature type="compositionally biased region" description="Basic residues" evidence="4">
    <location>
        <begin position="128"/>
        <end position="138"/>
    </location>
</feature>
<dbReference type="SUPFAM" id="SSF74982">
    <property type="entry name" value="Small protein B (SmpB)"/>
    <property type="match status" value="1"/>
</dbReference>
<dbReference type="Proteomes" id="UP000178428">
    <property type="component" value="Unassembled WGS sequence"/>
</dbReference>
<dbReference type="STRING" id="1801725.A3J00_00670"/>
<comment type="function">
    <text evidence="3">Required for rescue of stalled ribosomes mediated by trans-translation. Binds to transfer-messenger RNA (tmRNA), required for stable association of tmRNA with ribosomes. tmRNA and SmpB together mimic tRNA shape, replacing the anticodon stem-loop with SmpB. tmRNA is encoded by the ssrA gene; the 2 termini fold to resemble tRNA(Ala) and it encodes a 'tag peptide', a short internal open reading frame. During trans-translation Ala-aminoacylated tmRNA acts like a tRNA, entering the A-site of stalled ribosomes, displacing the stalled mRNA. The ribosome then switches to translate the ORF on the tmRNA; the nascent peptide is terminated with the 'tag peptide' encoded by the tmRNA and targeted for degradation. The ribosome is freed to recommence translation, which seems to be the essential function of trans-translation.</text>
</comment>
<keyword evidence="2 3" id="KW-0694">RNA-binding</keyword>
<comment type="similarity">
    <text evidence="3">Belongs to the SmpB family.</text>
</comment>
<dbReference type="NCBIfam" id="TIGR00086">
    <property type="entry name" value="smpB"/>
    <property type="match status" value="1"/>
</dbReference>
<name>A0A1G2EWI5_9BACT</name>
<comment type="subcellular location">
    <subcellularLocation>
        <location evidence="3">Cytoplasm</location>
    </subcellularLocation>
    <text evidence="3">The tmRNA-SmpB complex associates with stalled 70S ribosomes.</text>
</comment>
<evidence type="ECO:0000256" key="4">
    <source>
        <dbReference type="SAM" id="MobiDB-lite"/>
    </source>
</evidence>
<dbReference type="Gene3D" id="2.40.280.10">
    <property type="match status" value="1"/>
</dbReference>
<comment type="caution">
    <text evidence="5">The sequence shown here is derived from an EMBL/GenBank/DDBJ whole genome shotgun (WGS) entry which is preliminary data.</text>
</comment>
<feature type="compositionally biased region" description="Basic and acidic residues" evidence="4">
    <location>
        <begin position="139"/>
        <end position="150"/>
    </location>
</feature>
<dbReference type="GO" id="GO:0005829">
    <property type="term" value="C:cytosol"/>
    <property type="evidence" value="ECO:0007669"/>
    <property type="project" value="TreeGrafter"/>
</dbReference>
<protein>
    <recommendedName>
        <fullName evidence="3">SsrA-binding protein</fullName>
    </recommendedName>
    <alternativeName>
        <fullName evidence="3">Small protein B</fullName>
    </alternativeName>
</protein>
<evidence type="ECO:0000256" key="2">
    <source>
        <dbReference type="ARBA" id="ARBA00022884"/>
    </source>
</evidence>
<dbReference type="PANTHER" id="PTHR30308:SF2">
    <property type="entry name" value="SSRA-BINDING PROTEIN"/>
    <property type="match status" value="1"/>
</dbReference>
<accession>A0A1G2EWI5</accession>
<dbReference type="InterPro" id="IPR020081">
    <property type="entry name" value="SsrA-bd_prot_CS"/>
</dbReference>
<dbReference type="CDD" id="cd09294">
    <property type="entry name" value="SmpB"/>
    <property type="match status" value="1"/>
</dbReference>
<evidence type="ECO:0000313" key="6">
    <source>
        <dbReference type="Proteomes" id="UP000178428"/>
    </source>
</evidence>
<evidence type="ECO:0000256" key="1">
    <source>
        <dbReference type="ARBA" id="ARBA00022490"/>
    </source>
</evidence>
<organism evidence="5 6">
    <name type="scientific">Candidatus Niyogibacteria bacterium RIFCSPLOWO2_02_FULL_45_13</name>
    <dbReference type="NCBI Taxonomy" id="1801725"/>
    <lineage>
        <taxon>Bacteria</taxon>
        <taxon>Candidatus Niyogiibacteriota</taxon>
    </lineage>
</organism>
<evidence type="ECO:0000256" key="3">
    <source>
        <dbReference type="HAMAP-Rule" id="MF_00023"/>
    </source>
</evidence>
<dbReference type="PROSITE" id="PS01317">
    <property type="entry name" value="SSRP"/>
    <property type="match status" value="1"/>
</dbReference>
<keyword evidence="1 3" id="KW-0963">Cytoplasm</keyword>
<dbReference type="InterPro" id="IPR000037">
    <property type="entry name" value="SsrA-bd_prot"/>
</dbReference>
<dbReference type="GO" id="GO:0070929">
    <property type="term" value="P:trans-translation"/>
    <property type="evidence" value="ECO:0007669"/>
    <property type="project" value="UniProtKB-UniRule"/>
</dbReference>
<dbReference type="PANTHER" id="PTHR30308">
    <property type="entry name" value="TMRNA-BINDING COMPONENT OF TRANS-TRANSLATION TAGGING COMPLEX"/>
    <property type="match status" value="1"/>
</dbReference>
<evidence type="ECO:0000313" key="5">
    <source>
        <dbReference type="EMBL" id="OGZ30166.1"/>
    </source>
</evidence>
<gene>
    <name evidence="3" type="primary">smpB</name>
    <name evidence="5" type="ORF">A3J00_00670</name>
</gene>
<feature type="region of interest" description="Disordered" evidence="4">
    <location>
        <begin position="128"/>
        <end position="150"/>
    </location>
</feature>
<reference evidence="5 6" key="1">
    <citation type="journal article" date="2016" name="Nat. Commun.">
        <title>Thousands of microbial genomes shed light on interconnected biogeochemical processes in an aquifer system.</title>
        <authorList>
            <person name="Anantharaman K."/>
            <person name="Brown C.T."/>
            <person name="Hug L.A."/>
            <person name="Sharon I."/>
            <person name="Castelle C.J."/>
            <person name="Probst A.J."/>
            <person name="Thomas B.C."/>
            <person name="Singh A."/>
            <person name="Wilkins M.J."/>
            <person name="Karaoz U."/>
            <person name="Brodie E.L."/>
            <person name="Williams K.H."/>
            <person name="Hubbard S.S."/>
            <person name="Banfield J.F."/>
        </authorList>
    </citation>
    <scope>NUCLEOTIDE SEQUENCE [LARGE SCALE GENOMIC DNA]</scope>
</reference>